<keyword evidence="1" id="KW-0812">Transmembrane</keyword>
<dbReference type="InterPro" id="IPR031537">
    <property type="entry name" value="DUF5092"/>
</dbReference>
<feature type="transmembrane region" description="Helical" evidence="1">
    <location>
        <begin position="237"/>
        <end position="260"/>
    </location>
</feature>
<dbReference type="AlphaFoldDB" id="M1JI76"/>
<dbReference type="VEuPathDB" id="MicrosporidiaDB:AEWR_080810"/>
<name>M1JI76_ENCCN</name>
<gene>
    <name evidence="2" type="ORF">ECU08_0790</name>
</gene>
<dbReference type="VEuPathDB" id="MicrosporidiaDB:M970_080810"/>
<protein>
    <submittedName>
        <fullName evidence="2">Uncharacterized protein</fullName>
    </submittedName>
</protein>
<evidence type="ECO:0000313" key="2">
    <source>
        <dbReference type="EMBL" id="AGE95099.1"/>
    </source>
</evidence>
<proteinExistence type="predicted"/>
<dbReference type="VEuPathDB" id="MicrosporidiaDB:ECU08_0790"/>
<accession>M1JI76</accession>
<organism evidence="2">
    <name type="scientific">Encephalitozoon cuniculi</name>
    <name type="common">Microsporidian parasite</name>
    <dbReference type="NCBI Taxonomy" id="6035"/>
    <lineage>
        <taxon>Eukaryota</taxon>
        <taxon>Fungi</taxon>
        <taxon>Fungi incertae sedis</taxon>
        <taxon>Microsporidia</taxon>
        <taxon>Unikaryonidae</taxon>
        <taxon>Encephalitozoon</taxon>
    </lineage>
</organism>
<dbReference type="Pfam" id="PF17010">
    <property type="entry name" value="DUF5092"/>
    <property type="match status" value="1"/>
</dbReference>
<feature type="transmembrane region" description="Helical" evidence="1">
    <location>
        <begin position="211"/>
        <end position="231"/>
    </location>
</feature>
<reference evidence="2" key="1">
    <citation type="journal article" date="2013" name="Eukaryot. Cell">
        <title>Extremely Reduced Levels of Heterozygosity in the Vertebrate Pathogen Encephalitozoon cuniculi.</title>
        <authorList>
            <person name="Selman M."/>
            <person name="Sak B."/>
            <person name="Kvac M."/>
            <person name="Farinelli L."/>
            <person name="Weiss L.M."/>
            <person name="Corradi N."/>
        </authorList>
    </citation>
    <scope>NUCLEOTIDE SEQUENCE</scope>
</reference>
<evidence type="ECO:0000256" key="1">
    <source>
        <dbReference type="SAM" id="Phobius"/>
    </source>
</evidence>
<keyword evidence="1" id="KW-0472">Membrane</keyword>
<sequence length="284" mass="32381">MCLSASLMDQDMVELVLRSRSKIVFSNSESGLPSLALDTETVEAFTLEKFKELIATHAGEGKDFIIAEVTTRDPTTEFVFRSYYSAVELNRILFCVEDNNNLLYRVMAKNPINNLKITGKVFYYKVTPEILARAANSSSGECAWGHEMVIMADYFASDEDLLFDPSVRRYFARNFVKEEYFVHRLGHAESPVVISEDLLENYRDDKFGLKIILYTNIGTILVVFGMCMLLGSRETFIVAIAPLSMTLLFSILFLVLYVLLFETPETLTSIFNFRKVRSRHEATN</sequence>
<dbReference type="VEuPathDB" id="MicrosporidiaDB:AEWD_080760"/>
<keyword evidence="1" id="KW-1133">Transmembrane helix</keyword>
<dbReference type="EMBL" id="KC513605">
    <property type="protein sequence ID" value="AGE95099.1"/>
    <property type="molecule type" value="Genomic_DNA"/>
</dbReference>
<dbReference type="VEuPathDB" id="MicrosporidiaDB:AEWQ_080800"/>